<feature type="domain" description="Intraflagellar transport protein 52 C-terminal" evidence="2">
    <location>
        <begin position="377"/>
        <end position="427"/>
    </location>
</feature>
<dbReference type="GO" id="GO:0042073">
    <property type="term" value="P:intraciliary transport"/>
    <property type="evidence" value="ECO:0007669"/>
    <property type="project" value="TreeGrafter"/>
</dbReference>
<dbReference type="GO" id="GO:0030992">
    <property type="term" value="C:intraciliary transport particle B"/>
    <property type="evidence" value="ECO:0007669"/>
    <property type="project" value="TreeGrafter"/>
</dbReference>
<dbReference type="InterPro" id="IPR048643">
    <property type="entry name" value="Itf52_C"/>
</dbReference>
<dbReference type="Proteomes" id="UP000783686">
    <property type="component" value="Unassembled WGS sequence"/>
</dbReference>
<dbReference type="CDD" id="cd23683">
    <property type="entry name" value="IFT52_CTD"/>
    <property type="match status" value="1"/>
</dbReference>
<sequence length="476" mass="53504">MNNILQSRENIQNGTGTNNNSRPNVILIDQSRNEQFTLRNGFRNLQRHFRNQWTFEVNEDEIIGSTLENCKILVIPGPNGKFYTSEFDEIRNFINSGGSLLVTLGEGGEKASDTNINYLLEEFGIVFNNDSVVRTVYYRGYFDPKEAFITNGVLNRGLAVAAGKNPTNLVDDGNNNQALSFVYPFGSTLTVTKETIPLLSTGSVCFPMNRPICAGRVTENGGKIVALGSTHMLTDSYFEEKENDKVINVLFKFLSENMEMNRLDIEAPDLADPHTIPDNLVLSRGFKMCVQESDVQQNLPVGDVTKIFESTVKSLDLHMWPECIKAYSKLDLKQEPLTLVPPVFECPQPPLTPAVFPPCYRNLPPPTLELFDLDDAFSSQEARMAQITNRCSPKDISTYIKEVGQMLGITDSLSPSNRGPKEILEHAMLQMIEFKQLNYDENDAHLYAPDDQTNIFDQPADGDYFSDIDDYDDIIE</sequence>
<dbReference type="AlphaFoldDB" id="A0A811L786"/>
<dbReference type="GO" id="GO:0005814">
    <property type="term" value="C:centriole"/>
    <property type="evidence" value="ECO:0007669"/>
    <property type="project" value="TreeGrafter"/>
</dbReference>
<evidence type="ECO:0000313" key="6">
    <source>
        <dbReference type="Proteomes" id="UP000614601"/>
    </source>
</evidence>
<protein>
    <recommendedName>
        <fullName evidence="7">ABC_transp_aux domain-containing protein</fullName>
    </recommendedName>
</protein>
<proteinExistence type="predicted"/>
<dbReference type="Gene3D" id="6.10.250.2800">
    <property type="match status" value="1"/>
</dbReference>
<dbReference type="PANTHER" id="PTHR12969">
    <property type="entry name" value="NGD5/OSM-6/IFT52"/>
    <property type="match status" value="1"/>
</dbReference>
<dbReference type="PANTHER" id="PTHR12969:SF7">
    <property type="entry name" value="INTRAFLAGELLAR TRANSPORT PROTEIN 52 HOMOLOG"/>
    <property type="match status" value="1"/>
</dbReference>
<dbReference type="Proteomes" id="UP000614601">
    <property type="component" value="Unassembled WGS sequence"/>
</dbReference>
<keyword evidence="6" id="KW-1185">Reference proteome</keyword>
<dbReference type="GO" id="GO:0060271">
    <property type="term" value="P:cilium assembly"/>
    <property type="evidence" value="ECO:0007669"/>
    <property type="project" value="TreeGrafter"/>
</dbReference>
<feature type="domain" description="IFT52 central" evidence="3">
    <location>
        <begin position="282"/>
        <end position="366"/>
    </location>
</feature>
<dbReference type="Pfam" id="PF23355">
    <property type="entry name" value="IFT52_GIFT"/>
    <property type="match status" value="1"/>
</dbReference>
<dbReference type="OrthoDB" id="10259368at2759"/>
<comment type="caution">
    <text evidence="5">The sequence shown here is derived from an EMBL/GenBank/DDBJ whole genome shotgun (WGS) entry which is preliminary data.</text>
</comment>
<dbReference type="GO" id="GO:0005929">
    <property type="term" value="C:cilium"/>
    <property type="evidence" value="ECO:0007669"/>
    <property type="project" value="TreeGrafter"/>
</dbReference>
<feature type="region of interest" description="Disordered" evidence="1">
    <location>
        <begin position="1"/>
        <end position="23"/>
    </location>
</feature>
<evidence type="ECO:0000313" key="5">
    <source>
        <dbReference type="EMBL" id="CAD5223001.1"/>
    </source>
</evidence>
<name>A0A811L786_9BILA</name>
<dbReference type="Pfam" id="PF23352">
    <property type="entry name" value="IFT52_central"/>
    <property type="match status" value="1"/>
</dbReference>
<reference evidence="5" key="1">
    <citation type="submission" date="2020-09" db="EMBL/GenBank/DDBJ databases">
        <authorList>
            <person name="Kikuchi T."/>
        </authorList>
    </citation>
    <scope>NUCLEOTIDE SEQUENCE</scope>
    <source>
        <strain evidence="5">SH1</strain>
    </source>
</reference>
<evidence type="ECO:0000259" key="2">
    <source>
        <dbReference type="Pfam" id="PF21178"/>
    </source>
</evidence>
<dbReference type="EMBL" id="CAJFDH010000005">
    <property type="protein sequence ID" value="CAD5223001.1"/>
    <property type="molecule type" value="Genomic_DNA"/>
</dbReference>
<evidence type="ECO:0000256" key="1">
    <source>
        <dbReference type="SAM" id="MobiDB-lite"/>
    </source>
</evidence>
<dbReference type="InterPro" id="IPR055460">
    <property type="entry name" value="IFT52_central"/>
</dbReference>
<dbReference type="Pfam" id="PF21178">
    <property type="entry name" value="Itf52_C"/>
    <property type="match status" value="1"/>
</dbReference>
<feature type="domain" description="IFT52 GIFT" evidence="4">
    <location>
        <begin position="26"/>
        <end position="265"/>
    </location>
</feature>
<organism evidence="5 6">
    <name type="scientific">Bursaphelenchus okinawaensis</name>
    <dbReference type="NCBI Taxonomy" id="465554"/>
    <lineage>
        <taxon>Eukaryota</taxon>
        <taxon>Metazoa</taxon>
        <taxon>Ecdysozoa</taxon>
        <taxon>Nematoda</taxon>
        <taxon>Chromadorea</taxon>
        <taxon>Rhabditida</taxon>
        <taxon>Tylenchina</taxon>
        <taxon>Tylenchomorpha</taxon>
        <taxon>Aphelenchoidea</taxon>
        <taxon>Aphelenchoididae</taxon>
        <taxon>Bursaphelenchus</taxon>
    </lineage>
</organism>
<dbReference type="InterPro" id="IPR029062">
    <property type="entry name" value="Class_I_gatase-like"/>
</dbReference>
<dbReference type="EMBL" id="CAJFCW020000005">
    <property type="protein sequence ID" value="CAG9117130.1"/>
    <property type="molecule type" value="Genomic_DNA"/>
</dbReference>
<dbReference type="SUPFAM" id="SSF52317">
    <property type="entry name" value="Class I glutamine amidotransferase-like"/>
    <property type="match status" value="1"/>
</dbReference>
<accession>A0A811L786</accession>
<evidence type="ECO:0008006" key="7">
    <source>
        <dbReference type="Google" id="ProtNLM"/>
    </source>
</evidence>
<dbReference type="InterPro" id="IPR039975">
    <property type="entry name" value="IFT52"/>
</dbReference>
<dbReference type="InterPro" id="IPR055458">
    <property type="entry name" value="IFT52_GIFT"/>
</dbReference>
<evidence type="ECO:0000259" key="4">
    <source>
        <dbReference type="Pfam" id="PF23355"/>
    </source>
</evidence>
<gene>
    <name evidence="5" type="ORF">BOKJ2_LOCUS9925</name>
</gene>
<evidence type="ECO:0000259" key="3">
    <source>
        <dbReference type="Pfam" id="PF23352"/>
    </source>
</evidence>